<dbReference type="Gene3D" id="2.60.40.10">
    <property type="entry name" value="Immunoglobulins"/>
    <property type="match status" value="2"/>
</dbReference>
<dbReference type="AlphaFoldDB" id="A0A8S4A3K5"/>
<gene>
    <name evidence="5" type="ORF">CUNI_LOCUS20508</name>
</gene>
<organism evidence="5 6">
    <name type="scientific">Candidula unifasciata</name>
    <dbReference type="NCBI Taxonomy" id="100452"/>
    <lineage>
        <taxon>Eukaryota</taxon>
        <taxon>Metazoa</taxon>
        <taxon>Spiralia</taxon>
        <taxon>Lophotrochozoa</taxon>
        <taxon>Mollusca</taxon>
        <taxon>Gastropoda</taxon>
        <taxon>Heterobranchia</taxon>
        <taxon>Euthyneura</taxon>
        <taxon>Panpulmonata</taxon>
        <taxon>Eupulmonata</taxon>
        <taxon>Stylommatophora</taxon>
        <taxon>Helicina</taxon>
        <taxon>Helicoidea</taxon>
        <taxon>Geomitridae</taxon>
        <taxon>Candidula</taxon>
    </lineage>
</organism>
<proteinExistence type="predicted"/>
<keyword evidence="6" id="KW-1185">Reference proteome</keyword>
<evidence type="ECO:0000256" key="1">
    <source>
        <dbReference type="ARBA" id="ARBA00022729"/>
    </source>
</evidence>
<dbReference type="InterPro" id="IPR036179">
    <property type="entry name" value="Ig-like_dom_sf"/>
</dbReference>
<keyword evidence="3" id="KW-0393">Immunoglobulin domain</keyword>
<comment type="caution">
    <text evidence="5">The sequence shown here is derived from an EMBL/GenBank/DDBJ whole genome shotgun (WGS) entry which is preliminary data.</text>
</comment>
<dbReference type="SMART" id="SM00408">
    <property type="entry name" value="IGc2"/>
    <property type="match status" value="2"/>
</dbReference>
<reference evidence="5" key="1">
    <citation type="submission" date="2021-04" db="EMBL/GenBank/DDBJ databases">
        <authorList>
            <consortium name="Molecular Ecology Group"/>
        </authorList>
    </citation>
    <scope>NUCLEOTIDE SEQUENCE</scope>
</reference>
<dbReference type="OrthoDB" id="6138780at2759"/>
<name>A0A8S4A3K5_9EUPU</name>
<evidence type="ECO:0000259" key="4">
    <source>
        <dbReference type="PROSITE" id="PS50835"/>
    </source>
</evidence>
<dbReference type="PANTHER" id="PTHR44427:SF1">
    <property type="entry name" value="CARCINOEMBRYONIC ANTIGEN-RELATED CELL ADHESION MOLECULE 1"/>
    <property type="match status" value="1"/>
</dbReference>
<dbReference type="Proteomes" id="UP000678393">
    <property type="component" value="Unassembled WGS sequence"/>
</dbReference>
<evidence type="ECO:0000256" key="2">
    <source>
        <dbReference type="ARBA" id="ARBA00023180"/>
    </source>
</evidence>
<dbReference type="PANTHER" id="PTHR44427">
    <property type="entry name" value="CARCINOEMBRYONIC ANTIGEN-RELATED CELL ADHESION MOLECULE 19"/>
    <property type="match status" value="1"/>
</dbReference>
<protein>
    <recommendedName>
        <fullName evidence="4">Ig-like domain-containing protein</fullName>
    </recommendedName>
</protein>
<dbReference type="InterPro" id="IPR003599">
    <property type="entry name" value="Ig_sub"/>
</dbReference>
<dbReference type="InterPro" id="IPR050831">
    <property type="entry name" value="CEA_cell_adhesion"/>
</dbReference>
<keyword evidence="1" id="KW-0732">Signal</keyword>
<evidence type="ECO:0000256" key="3">
    <source>
        <dbReference type="ARBA" id="ARBA00023319"/>
    </source>
</evidence>
<evidence type="ECO:0000313" key="5">
    <source>
        <dbReference type="EMBL" id="CAG5134950.1"/>
    </source>
</evidence>
<dbReference type="PROSITE" id="PS50835">
    <property type="entry name" value="IG_LIKE"/>
    <property type="match status" value="2"/>
</dbReference>
<dbReference type="Pfam" id="PF13927">
    <property type="entry name" value="Ig_3"/>
    <property type="match status" value="2"/>
</dbReference>
<dbReference type="InterPro" id="IPR007110">
    <property type="entry name" value="Ig-like_dom"/>
</dbReference>
<dbReference type="InterPro" id="IPR003598">
    <property type="entry name" value="Ig_sub2"/>
</dbReference>
<evidence type="ECO:0000313" key="6">
    <source>
        <dbReference type="Proteomes" id="UP000678393"/>
    </source>
</evidence>
<dbReference type="SMART" id="SM00409">
    <property type="entry name" value="IG"/>
    <property type="match status" value="2"/>
</dbReference>
<sequence>MVNSRNSLTVIVCLICVFQINPALLRRLSHFKRFGQVPGTLESNDIQSSSLFFKGKGFQPETTGARHGSIVLECEAGGSPPPTIHWLKNGIRISQGSSKNIIREDETSYEDRTNTGSNMLRLSSTRSRLFLDCLGKASQGQYSCVAENALIRKSRTTFLKVENSIMYPDLKKCVGKKYKKGEPARIYMWTVSRLEYINNMVQLFCRAQGFPKPTITWYRENKPIENDDDYQITDNGDLIIKDITWERHRFSYYCVASNVYGTDAAEAFLYPTLQEDFGLPYE</sequence>
<dbReference type="InterPro" id="IPR013783">
    <property type="entry name" value="Ig-like_fold"/>
</dbReference>
<dbReference type="EMBL" id="CAJHNH020007778">
    <property type="protein sequence ID" value="CAG5134950.1"/>
    <property type="molecule type" value="Genomic_DNA"/>
</dbReference>
<feature type="domain" description="Ig-like" evidence="4">
    <location>
        <begin position="183"/>
        <end position="270"/>
    </location>
</feature>
<dbReference type="SUPFAM" id="SSF48726">
    <property type="entry name" value="Immunoglobulin"/>
    <property type="match status" value="2"/>
</dbReference>
<accession>A0A8S4A3K5</accession>
<feature type="domain" description="Ig-like" evidence="4">
    <location>
        <begin position="38"/>
        <end position="157"/>
    </location>
</feature>
<keyword evidence="2" id="KW-0325">Glycoprotein</keyword>